<dbReference type="AlphaFoldDB" id="A0A5J4NLP4"/>
<dbReference type="Proteomes" id="UP000324629">
    <property type="component" value="Unassembled WGS sequence"/>
</dbReference>
<gene>
    <name evidence="3" type="ORF">DEA37_0003557</name>
</gene>
<evidence type="ECO:0000259" key="2">
    <source>
        <dbReference type="PROSITE" id="PS51673"/>
    </source>
</evidence>
<organism evidence="3 4">
    <name type="scientific">Paragonimus westermani</name>
    <dbReference type="NCBI Taxonomy" id="34504"/>
    <lineage>
        <taxon>Eukaryota</taxon>
        <taxon>Metazoa</taxon>
        <taxon>Spiralia</taxon>
        <taxon>Lophotrochozoa</taxon>
        <taxon>Platyhelminthes</taxon>
        <taxon>Trematoda</taxon>
        <taxon>Digenea</taxon>
        <taxon>Plagiorchiida</taxon>
        <taxon>Troglotremata</taxon>
        <taxon>Troglotrematidae</taxon>
        <taxon>Paragonimus</taxon>
    </lineage>
</organism>
<feature type="domain" description="SUZ" evidence="2">
    <location>
        <begin position="1"/>
        <end position="51"/>
    </location>
</feature>
<reference evidence="3 4" key="1">
    <citation type="journal article" date="2019" name="Gigascience">
        <title>Whole-genome sequence of the oriental lung fluke Paragonimus westermani.</title>
        <authorList>
            <person name="Oey H."/>
            <person name="Zakrzewski M."/>
            <person name="Narain K."/>
            <person name="Devi K.R."/>
            <person name="Agatsuma T."/>
            <person name="Nawaratna S."/>
            <person name="Gobert G.N."/>
            <person name="Jones M.K."/>
            <person name="Ragan M.A."/>
            <person name="McManus D.P."/>
            <person name="Krause L."/>
        </authorList>
    </citation>
    <scope>NUCLEOTIDE SEQUENCE [LARGE SCALE GENOMIC DNA]</scope>
    <source>
        <strain evidence="3 4">IND2009</strain>
    </source>
</reference>
<dbReference type="InterPro" id="IPR024771">
    <property type="entry name" value="SUZ"/>
</dbReference>
<dbReference type="PANTHER" id="PTHR31796">
    <property type="entry name" value="SUZ DOMAIN-CONTAINING PROTEIN 1"/>
    <property type="match status" value="1"/>
</dbReference>
<comment type="caution">
    <text evidence="3">The sequence shown here is derived from an EMBL/GenBank/DDBJ whole genome shotgun (WGS) entry which is preliminary data.</text>
</comment>
<evidence type="ECO:0000313" key="3">
    <source>
        <dbReference type="EMBL" id="KAA3676527.1"/>
    </source>
</evidence>
<proteinExistence type="predicted"/>
<dbReference type="PANTHER" id="PTHR31796:SF2">
    <property type="entry name" value="SUZ DOMAIN-CONTAINING PROTEIN 1"/>
    <property type="match status" value="1"/>
</dbReference>
<dbReference type="PROSITE" id="PS51673">
    <property type="entry name" value="SUZ"/>
    <property type="match status" value="1"/>
</dbReference>
<protein>
    <recommendedName>
        <fullName evidence="2">SUZ domain-containing protein</fullName>
    </recommendedName>
</protein>
<accession>A0A5J4NLP4</accession>
<dbReference type="Pfam" id="PF12752">
    <property type="entry name" value="SUZ"/>
    <property type="match status" value="1"/>
</dbReference>
<name>A0A5J4NLP4_9TREM</name>
<evidence type="ECO:0000313" key="4">
    <source>
        <dbReference type="Proteomes" id="UP000324629"/>
    </source>
</evidence>
<sequence>MENPPIRILQRPCPVSPNKSESFRPPATVKTLEQREADYAAARRRIMGSDCPHPDGEVQSLKENNKNTTAEAGQSECPISRQLLASSLNVTTAATPLMSIQATPVVNGGLNADLGLSTTATTTVALSIGGVQSRARQSIAIVNVPQKFQQQPHASSNGIRPVLQQTQPQQRILTGSASSPSLFGHVSRNSAQPLPLFPSQFGGTTNAGLLPTPPGFNYSVQNATLNGSGLHPSQTAALALMQQFSLLQQHYQQALHGFQNPIPSSAVTHSNASLTHFNFSAVSSQSNTNQKHAHPSAFN</sequence>
<evidence type="ECO:0000256" key="1">
    <source>
        <dbReference type="SAM" id="MobiDB-lite"/>
    </source>
</evidence>
<dbReference type="InterPro" id="IPR039228">
    <property type="entry name" value="SZRD1"/>
</dbReference>
<keyword evidence="4" id="KW-1185">Reference proteome</keyword>
<feature type="region of interest" description="Disordered" evidence="1">
    <location>
        <begin position="1"/>
        <end position="27"/>
    </location>
</feature>
<dbReference type="EMBL" id="QNGE01001937">
    <property type="protein sequence ID" value="KAA3676527.1"/>
    <property type="molecule type" value="Genomic_DNA"/>
</dbReference>